<comment type="caution">
    <text evidence="2">The sequence shown here is derived from an EMBL/GenBank/DDBJ whole genome shotgun (WGS) entry which is preliminary data.</text>
</comment>
<sequence>MSEDFQSQPAASLARLAAGTDMEAAQDSSRPPAFESHFRKECGMPDHAQFQWDAPYMAAALDGWNAHEAQHHAMPSTSSDEVINQQFSAVKRAIAAAFGIALNDNPKLDAAARMAIAALASEVV</sequence>
<dbReference type="AlphaFoldDB" id="A0A845GH11"/>
<evidence type="ECO:0000313" key="2">
    <source>
        <dbReference type="EMBL" id="MYM92566.1"/>
    </source>
</evidence>
<organism evidence="2 3">
    <name type="scientific">Duganella vulcania</name>
    <dbReference type="NCBI Taxonomy" id="2692166"/>
    <lineage>
        <taxon>Bacteria</taxon>
        <taxon>Pseudomonadati</taxon>
        <taxon>Pseudomonadota</taxon>
        <taxon>Betaproteobacteria</taxon>
        <taxon>Burkholderiales</taxon>
        <taxon>Oxalobacteraceae</taxon>
        <taxon>Telluria group</taxon>
        <taxon>Duganella</taxon>
    </lineage>
</organism>
<dbReference type="Proteomes" id="UP000447355">
    <property type="component" value="Unassembled WGS sequence"/>
</dbReference>
<name>A0A845GH11_9BURK</name>
<feature type="compositionally biased region" description="Polar residues" evidence="1">
    <location>
        <begin position="1"/>
        <end position="10"/>
    </location>
</feature>
<proteinExistence type="predicted"/>
<evidence type="ECO:0000313" key="3">
    <source>
        <dbReference type="Proteomes" id="UP000447355"/>
    </source>
</evidence>
<protein>
    <submittedName>
        <fullName evidence="2">Uncharacterized protein</fullName>
    </submittedName>
</protein>
<accession>A0A845GH11</accession>
<reference evidence="2" key="1">
    <citation type="submission" date="2019-12" db="EMBL/GenBank/DDBJ databases">
        <title>Novel species isolated from a subtropical stream in China.</title>
        <authorList>
            <person name="Lu H."/>
        </authorList>
    </citation>
    <scope>NUCLEOTIDE SEQUENCE [LARGE SCALE GENOMIC DNA]</scope>
    <source>
        <strain evidence="2">FT81W</strain>
    </source>
</reference>
<evidence type="ECO:0000256" key="1">
    <source>
        <dbReference type="SAM" id="MobiDB-lite"/>
    </source>
</evidence>
<gene>
    <name evidence="2" type="ORF">GTP90_01680</name>
</gene>
<dbReference type="RefSeq" id="WP_161081827.1">
    <property type="nucleotide sequence ID" value="NZ_WWCX01000001.1"/>
</dbReference>
<feature type="region of interest" description="Disordered" evidence="1">
    <location>
        <begin position="1"/>
        <end position="37"/>
    </location>
</feature>
<dbReference type="EMBL" id="WWCX01000001">
    <property type="protein sequence ID" value="MYM92566.1"/>
    <property type="molecule type" value="Genomic_DNA"/>
</dbReference>